<keyword evidence="6" id="KW-0520">NAD</keyword>
<keyword evidence="8" id="KW-0594">Phospholipid biosynthesis</keyword>
<evidence type="ECO:0000256" key="9">
    <source>
        <dbReference type="ARBA" id="ARBA00023264"/>
    </source>
</evidence>
<comment type="caution">
    <text evidence="10">The sequence shown here is derived from an EMBL/GenBank/DDBJ whole genome shotgun (WGS) entry which is preliminary data.</text>
</comment>
<keyword evidence="3" id="KW-0479">Metal-binding</keyword>
<reference evidence="10 11" key="1">
    <citation type="submission" date="2023-07" db="EMBL/GenBank/DDBJ databases">
        <title>Genomic Encyclopedia of Type Strains, Phase IV (KMG-IV): sequencing the most valuable type-strain genomes for metagenomic binning, comparative biology and taxonomic classification.</title>
        <authorList>
            <person name="Goeker M."/>
        </authorList>
    </citation>
    <scope>NUCLEOTIDE SEQUENCE [LARGE SCALE GENOMIC DNA]</scope>
    <source>
        <strain evidence="10 11">DSM 19619</strain>
    </source>
</reference>
<sequence length="441" mass="46675">MVDAVNWNARIEDVVAGRWKDPQTGKAAVLPFEAIELAETTDGREADLIAPLRLGRRLAVVSDENTVEVMGRRVARALAAIATVDEVVLTGSLDCDEATIARVGALTRHADGVVAVGSGVLNDSCKHATFLDGRPYAVFGTAASMNGYGASTASVTLASGLKTSLPSHAPRGIFLDLGVSAAAPAWLSAAGLGDSLCRPTAQIDWWASHRLFGTFYSSTPYALQEGEEEPMIARAAGLAAHDLAAVGALQRVLTLCSMGVAFTQASHHGSMGEHQISHWVDMFAGEHHPGTTHGQQVGVASLVMARLQARILAMETPPVVKATRVDEAAMLRRYGPALGPLCIAEMRKTALDEAAAAAFNARLAAAWPTLRRELQAMALPAARMAEALRAAGGATTAAELGLPRPVWHDAIRHAREIRGRWSFVNLAADAGLLDEFLEDEY</sequence>
<keyword evidence="1" id="KW-0963">Cytoplasm</keyword>
<evidence type="ECO:0000256" key="2">
    <source>
        <dbReference type="ARBA" id="ARBA00022516"/>
    </source>
</evidence>
<dbReference type="Pfam" id="PF13685">
    <property type="entry name" value="Fe-ADH_2"/>
    <property type="match status" value="1"/>
</dbReference>
<keyword evidence="11" id="KW-1185">Reference proteome</keyword>
<dbReference type="EC" id="1.1.1.261" evidence="10"/>
<dbReference type="Proteomes" id="UP001242480">
    <property type="component" value="Unassembled WGS sequence"/>
</dbReference>
<dbReference type="Gene3D" id="1.20.1090.10">
    <property type="entry name" value="Dehydroquinate synthase-like - alpha domain"/>
    <property type="match status" value="1"/>
</dbReference>
<name>A0ABU0JDY2_9HYPH</name>
<keyword evidence="9" id="KW-1208">Phospholipid metabolism</keyword>
<dbReference type="Gene3D" id="3.40.50.1970">
    <property type="match status" value="1"/>
</dbReference>
<proteinExistence type="predicted"/>
<keyword evidence="5 10" id="KW-0560">Oxidoreductase</keyword>
<protein>
    <submittedName>
        <fullName evidence="10">Glycerol-1-phosphate dehydrogenase [NAD(P)+]</fullName>
        <ecNumber evidence="10">1.1.1.261</ecNumber>
    </submittedName>
</protein>
<dbReference type="InterPro" id="IPR032837">
    <property type="entry name" value="G1PDH"/>
</dbReference>
<dbReference type="InterPro" id="IPR016205">
    <property type="entry name" value="Glycerol_DH"/>
</dbReference>
<gene>
    <name evidence="10" type="ORF">QO011_005505</name>
</gene>
<evidence type="ECO:0000313" key="10">
    <source>
        <dbReference type="EMBL" id="MDQ0472476.1"/>
    </source>
</evidence>
<evidence type="ECO:0000256" key="1">
    <source>
        <dbReference type="ARBA" id="ARBA00022490"/>
    </source>
</evidence>
<dbReference type="EMBL" id="JAUSVX010000012">
    <property type="protein sequence ID" value="MDQ0472476.1"/>
    <property type="molecule type" value="Genomic_DNA"/>
</dbReference>
<evidence type="ECO:0000256" key="5">
    <source>
        <dbReference type="ARBA" id="ARBA00023002"/>
    </source>
</evidence>
<evidence type="ECO:0000256" key="3">
    <source>
        <dbReference type="ARBA" id="ARBA00022723"/>
    </source>
</evidence>
<accession>A0ABU0JDY2</accession>
<dbReference type="GO" id="GO:0050492">
    <property type="term" value="F:glycerol-1-phosphate dehydrogenase [NAD(P)+] activity"/>
    <property type="evidence" value="ECO:0007669"/>
    <property type="project" value="UniProtKB-EC"/>
</dbReference>
<dbReference type="RefSeq" id="WP_307279353.1">
    <property type="nucleotide sequence ID" value="NZ_JAUSVX010000012.1"/>
</dbReference>
<keyword evidence="4" id="KW-0521">NADP</keyword>
<keyword evidence="7" id="KW-0443">Lipid metabolism</keyword>
<dbReference type="PANTHER" id="PTHR43616:SF5">
    <property type="entry name" value="GLYCEROL DEHYDROGENASE 1"/>
    <property type="match status" value="1"/>
</dbReference>
<evidence type="ECO:0000256" key="8">
    <source>
        <dbReference type="ARBA" id="ARBA00023209"/>
    </source>
</evidence>
<evidence type="ECO:0000256" key="7">
    <source>
        <dbReference type="ARBA" id="ARBA00023098"/>
    </source>
</evidence>
<dbReference type="PANTHER" id="PTHR43616">
    <property type="entry name" value="GLYCEROL DEHYDROGENASE"/>
    <property type="match status" value="1"/>
</dbReference>
<evidence type="ECO:0000313" key="11">
    <source>
        <dbReference type="Proteomes" id="UP001242480"/>
    </source>
</evidence>
<dbReference type="SUPFAM" id="SSF56796">
    <property type="entry name" value="Dehydroquinate synthase-like"/>
    <property type="match status" value="1"/>
</dbReference>
<keyword evidence="2" id="KW-0444">Lipid biosynthesis</keyword>
<evidence type="ECO:0000256" key="4">
    <source>
        <dbReference type="ARBA" id="ARBA00022857"/>
    </source>
</evidence>
<evidence type="ECO:0000256" key="6">
    <source>
        <dbReference type="ARBA" id="ARBA00023027"/>
    </source>
</evidence>
<organism evidence="10 11">
    <name type="scientific">Labrys wisconsinensis</name>
    <dbReference type="NCBI Taxonomy" id="425677"/>
    <lineage>
        <taxon>Bacteria</taxon>
        <taxon>Pseudomonadati</taxon>
        <taxon>Pseudomonadota</taxon>
        <taxon>Alphaproteobacteria</taxon>
        <taxon>Hyphomicrobiales</taxon>
        <taxon>Xanthobacteraceae</taxon>
        <taxon>Labrys</taxon>
    </lineage>
</organism>